<gene>
    <name evidence="1" type="ORF">PIB30_049926</name>
</gene>
<evidence type="ECO:0000313" key="2">
    <source>
        <dbReference type="Proteomes" id="UP001341840"/>
    </source>
</evidence>
<reference evidence="1 2" key="1">
    <citation type="journal article" date="2023" name="Plants (Basel)">
        <title>Bridging the Gap: Combining Genomics and Transcriptomics Approaches to Understand Stylosanthes scabra, an Orphan Legume from the Brazilian Caatinga.</title>
        <authorList>
            <person name="Ferreira-Neto J.R.C."/>
            <person name="da Silva M.D."/>
            <person name="Binneck E."/>
            <person name="de Melo N.F."/>
            <person name="da Silva R.H."/>
            <person name="de Melo A.L.T.M."/>
            <person name="Pandolfi V."/>
            <person name="Bustamante F.O."/>
            <person name="Brasileiro-Vidal A.C."/>
            <person name="Benko-Iseppon A.M."/>
        </authorList>
    </citation>
    <scope>NUCLEOTIDE SEQUENCE [LARGE SCALE GENOMIC DNA]</scope>
    <source>
        <tissue evidence="1">Leaves</tissue>
    </source>
</reference>
<dbReference type="Proteomes" id="UP001341840">
    <property type="component" value="Unassembled WGS sequence"/>
</dbReference>
<keyword evidence="2" id="KW-1185">Reference proteome</keyword>
<protein>
    <submittedName>
        <fullName evidence="1">Uncharacterized protein</fullName>
    </submittedName>
</protein>
<accession>A0ABU6QHQ5</accession>
<proteinExistence type="predicted"/>
<sequence>MAMLKKVRLKLDNETPVSAIFVILYSVVHNDGDVDLSSRNAPAPASPRDTPCSSPFSLNHPSIVKNLHFLGVYHHHLLLFI</sequence>
<comment type="caution">
    <text evidence="1">The sequence shown here is derived from an EMBL/GenBank/DDBJ whole genome shotgun (WGS) entry which is preliminary data.</text>
</comment>
<evidence type="ECO:0000313" key="1">
    <source>
        <dbReference type="EMBL" id="MED6111170.1"/>
    </source>
</evidence>
<organism evidence="1 2">
    <name type="scientific">Stylosanthes scabra</name>
    <dbReference type="NCBI Taxonomy" id="79078"/>
    <lineage>
        <taxon>Eukaryota</taxon>
        <taxon>Viridiplantae</taxon>
        <taxon>Streptophyta</taxon>
        <taxon>Embryophyta</taxon>
        <taxon>Tracheophyta</taxon>
        <taxon>Spermatophyta</taxon>
        <taxon>Magnoliopsida</taxon>
        <taxon>eudicotyledons</taxon>
        <taxon>Gunneridae</taxon>
        <taxon>Pentapetalae</taxon>
        <taxon>rosids</taxon>
        <taxon>fabids</taxon>
        <taxon>Fabales</taxon>
        <taxon>Fabaceae</taxon>
        <taxon>Papilionoideae</taxon>
        <taxon>50 kb inversion clade</taxon>
        <taxon>dalbergioids sensu lato</taxon>
        <taxon>Dalbergieae</taxon>
        <taxon>Pterocarpus clade</taxon>
        <taxon>Stylosanthes</taxon>
    </lineage>
</organism>
<name>A0ABU6QHQ5_9FABA</name>
<dbReference type="EMBL" id="JASCZI010000339">
    <property type="protein sequence ID" value="MED6111170.1"/>
    <property type="molecule type" value="Genomic_DNA"/>
</dbReference>